<dbReference type="InterPro" id="IPR037026">
    <property type="entry name" value="Vgr_OB-fold_dom_sf"/>
</dbReference>
<dbReference type="Pfam" id="PF10106">
    <property type="entry name" value="DUF2345"/>
    <property type="match status" value="1"/>
</dbReference>
<organism evidence="5 6">
    <name type="scientific">Duganella callida</name>
    <dbReference type="NCBI Taxonomy" id="2561932"/>
    <lineage>
        <taxon>Bacteria</taxon>
        <taxon>Pseudomonadati</taxon>
        <taxon>Pseudomonadota</taxon>
        <taxon>Betaproteobacteria</taxon>
        <taxon>Burkholderiales</taxon>
        <taxon>Oxalobacteraceae</taxon>
        <taxon>Telluria group</taxon>
        <taxon>Duganella</taxon>
    </lineage>
</organism>
<dbReference type="NCBIfam" id="TIGR03361">
    <property type="entry name" value="VI_Rhs_Vgr"/>
    <property type="match status" value="1"/>
</dbReference>
<comment type="similarity">
    <text evidence="1">Belongs to the VgrG protein family.</text>
</comment>
<dbReference type="SUPFAM" id="SSF69255">
    <property type="entry name" value="gp5 N-terminal domain-like"/>
    <property type="match status" value="1"/>
</dbReference>
<proteinExistence type="inferred from homology"/>
<dbReference type="InterPro" id="IPR006533">
    <property type="entry name" value="T6SS_Vgr_RhsGE"/>
</dbReference>
<dbReference type="Pfam" id="PF05954">
    <property type="entry name" value="Phage_GPD"/>
    <property type="match status" value="1"/>
</dbReference>
<dbReference type="InterPro" id="IPR006531">
    <property type="entry name" value="Gp5/Vgr_OB"/>
</dbReference>
<dbReference type="NCBIfam" id="TIGR01646">
    <property type="entry name" value="vgr_GE"/>
    <property type="match status" value="1"/>
</dbReference>
<dbReference type="Gene3D" id="4.10.220.110">
    <property type="match status" value="1"/>
</dbReference>
<gene>
    <name evidence="5" type="ORF">E4L98_11735</name>
</gene>
<dbReference type="AlphaFoldDB" id="A0A4Y9SG54"/>
<comment type="caution">
    <text evidence="5">The sequence shown here is derived from an EMBL/GenBank/DDBJ whole genome shotgun (WGS) entry which is preliminary data.</text>
</comment>
<feature type="domain" description="Gp5/Type VI secretion system Vgr protein OB-fold" evidence="2">
    <location>
        <begin position="472"/>
        <end position="528"/>
    </location>
</feature>
<feature type="domain" description="DUF2345" evidence="3">
    <location>
        <begin position="691"/>
        <end position="824"/>
    </location>
</feature>
<dbReference type="EMBL" id="SPVG01000117">
    <property type="protein sequence ID" value="TFW22814.1"/>
    <property type="molecule type" value="Genomic_DNA"/>
</dbReference>
<evidence type="ECO:0000313" key="5">
    <source>
        <dbReference type="EMBL" id="TFW22814.1"/>
    </source>
</evidence>
<evidence type="ECO:0000256" key="1">
    <source>
        <dbReference type="ARBA" id="ARBA00005558"/>
    </source>
</evidence>
<evidence type="ECO:0000313" key="6">
    <source>
        <dbReference type="Proteomes" id="UP000297729"/>
    </source>
</evidence>
<reference evidence="5 6" key="1">
    <citation type="submission" date="2019-03" db="EMBL/GenBank/DDBJ databases">
        <title>Draft Genome Sequence of Duganella callidus sp. nov., a Novel Duganella Species Isolated from Cultivated Soil.</title>
        <authorList>
            <person name="Raths R."/>
            <person name="Peta V."/>
            <person name="Bucking H."/>
        </authorList>
    </citation>
    <scope>NUCLEOTIDE SEQUENCE [LARGE SCALE GENOMIC DNA]</scope>
    <source>
        <strain evidence="5 6">DN04</strain>
    </source>
</reference>
<name>A0A4Y9SG54_9BURK</name>
<keyword evidence="6" id="KW-1185">Reference proteome</keyword>
<evidence type="ECO:0000259" key="4">
    <source>
        <dbReference type="Pfam" id="PF13296"/>
    </source>
</evidence>
<dbReference type="Proteomes" id="UP000297729">
    <property type="component" value="Unassembled WGS sequence"/>
</dbReference>
<accession>A0A4Y9SG54</accession>
<dbReference type="InterPro" id="IPR028244">
    <property type="entry name" value="T6SS_Rhs_Vgr_dom"/>
</dbReference>
<protein>
    <submittedName>
        <fullName evidence="5">Type VI secretion system tip protein VgrG</fullName>
    </submittedName>
</protein>
<dbReference type="Gene3D" id="2.40.50.230">
    <property type="entry name" value="Gp5 N-terminal domain"/>
    <property type="match status" value="1"/>
</dbReference>
<dbReference type="SUPFAM" id="SSF69279">
    <property type="entry name" value="Phage tail proteins"/>
    <property type="match status" value="2"/>
</dbReference>
<dbReference type="Gene3D" id="3.55.50.10">
    <property type="entry name" value="Baseplate protein-like domains"/>
    <property type="match status" value="1"/>
</dbReference>
<dbReference type="InterPro" id="IPR017847">
    <property type="entry name" value="T6SS_RhsGE_Vgr_subset"/>
</dbReference>
<feature type="domain" description="Putative type VI secretion system Rhs element associated Vgr" evidence="4">
    <location>
        <begin position="555"/>
        <end position="659"/>
    </location>
</feature>
<dbReference type="Pfam" id="PF04717">
    <property type="entry name" value="Phage_base_V"/>
    <property type="match status" value="1"/>
</dbReference>
<dbReference type="Gene3D" id="2.30.110.50">
    <property type="match status" value="1"/>
</dbReference>
<evidence type="ECO:0000259" key="3">
    <source>
        <dbReference type="Pfam" id="PF10106"/>
    </source>
</evidence>
<dbReference type="OrthoDB" id="1907165at2"/>
<evidence type="ECO:0000259" key="2">
    <source>
        <dbReference type="Pfam" id="PF04717"/>
    </source>
</evidence>
<dbReference type="Pfam" id="PF13296">
    <property type="entry name" value="T6SS_Vgr"/>
    <property type="match status" value="1"/>
</dbReference>
<dbReference type="InterPro" id="IPR018769">
    <property type="entry name" value="VgrG2_DUF2345"/>
</dbReference>
<sequence>MTAARELVTSNRPLRLRLELPGGFNDDLLLPQRVYGTEHICGGIEYRILCFSGEVQLPLKQMIAVPATLEIVTDRGALRSVCGIVTEASSGDSDGGLASYQLVLRDALAILEKRTNTRVFRNMDEVEIVQRILNEWRHKNSVLGVCFKHELCEAFELRTYPKREFTMQHNESDAHFIRRLLKRRGIGWYVRANGDSHTLVLFNRSDTLRQNAAGTVRYHRDSATEQRDTITRWSAVRSLQPGVVTRHSWDYRNPEGRDFMSAQTDGSNNQGPNGNEMAASLDDYQILPPHAGNDNEDLFRMGQLRLKRHDYESKCFHGEGSVRDLCAGEYFRLAEHPEIDKHPAEERDFVVTALRVAAQNNLPKALAARVEGLFTRSRWAQEGHEMQMQRELGGKVADGPLRMHIQFTAVRRTVPIVPAFDPRIDVPQAQMQSAVVVGPEGEEVYCDELGRVKIRFPGTRPEDHAAGAGASDTEADSAWVRVASNWAGNGPGSHQQCGAIGLPRIGTEVLVNFLGGDPDKPVIVGQLYNEQARPAALSSAGILPDNRYLSGIKSREIKGRRANKLRFDDTNGEISAQLSSDHANTQLNLGFLTESGTGEVATARGEGGELVTTESIAIRAQNGILLSATPHDSSSQLERTELLGTAELLSSIADQLAYLAKIHTADPDTGLQLADLVNRVKNWNAGKKLGVIAGSAPDGMFLGSDKNIAIGAETDIDLIAAKDALISSGKNIFIRALQSVSLFAHELGLKLVAAKGNVMMQAHNGDIEMTATGCIRINAGKAVEIIAPEVKIIGTGSQINIGNSEITQQSKGGHFVKSSKFVHTSGGDGEVGDIKFPATEIQTDERVVLHHAQTGEPVVARRYRMILPDGSIIEGVTNQKGQTELATGKEIGDIEVTIFPEDS</sequence>